<dbReference type="STRING" id="399736.SAMN04489720_1996"/>
<name>A0A1G8EDT3_9MICO</name>
<feature type="region of interest" description="Disordered" evidence="1">
    <location>
        <begin position="194"/>
        <end position="232"/>
    </location>
</feature>
<feature type="compositionally biased region" description="Basic and acidic residues" evidence="1">
    <location>
        <begin position="212"/>
        <end position="223"/>
    </location>
</feature>
<reference evidence="3" key="1">
    <citation type="submission" date="2016-10" db="EMBL/GenBank/DDBJ databases">
        <authorList>
            <person name="Varghese N."/>
            <person name="Submissions S."/>
        </authorList>
    </citation>
    <scope>NUCLEOTIDE SEQUENCE [LARGE SCALE GENOMIC DNA]</scope>
    <source>
        <strain evidence="3">DSM 22002</strain>
    </source>
</reference>
<evidence type="ECO:0000256" key="1">
    <source>
        <dbReference type="SAM" id="MobiDB-lite"/>
    </source>
</evidence>
<feature type="compositionally biased region" description="Polar residues" evidence="1">
    <location>
        <begin position="201"/>
        <end position="211"/>
    </location>
</feature>
<dbReference type="EMBL" id="LT629695">
    <property type="protein sequence ID" value="SDH68046.1"/>
    <property type="molecule type" value="Genomic_DNA"/>
</dbReference>
<dbReference type="Proteomes" id="UP000198822">
    <property type="component" value="Chromosome I"/>
</dbReference>
<proteinExistence type="predicted"/>
<gene>
    <name evidence="2" type="ORF">SAMN04489720_1996</name>
</gene>
<evidence type="ECO:0000313" key="2">
    <source>
        <dbReference type="EMBL" id="SDH68046.1"/>
    </source>
</evidence>
<dbReference type="RefSeq" id="WP_172802292.1">
    <property type="nucleotide sequence ID" value="NZ_LT629695.1"/>
</dbReference>
<protein>
    <recommendedName>
        <fullName evidence="4">ABC transporter</fullName>
    </recommendedName>
</protein>
<keyword evidence="3" id="KW-1185">Reference proteome</keyword>
<evidence type="ECO:0000313" key="3">
    <source>
        <dbReference type="Proteomes" id="UP000198822"/>
    </source>
</evidence>
<dbReference type="AlphaFoldDB" id="A0A1G8EDT3"/>
<accession>A0A1G8EDT3</accession>
<sequence length="232" mass="23858">MDVVLEQVGMGDALPATDAAFASGEATLVVVETEQRPTVLGLIAAGRMKPSTGRVLLDGLDDRRDLHTRVALVDAPRASDPDPAVSLAGAIAEELLFAGLPGDPRSVRGWAAQLGVLDALATAVADLAPATRTRVLAELAILRDGVEAVVLASPDRHGGDPHDWWALARALADRGFAVLVLASPASERVLRAAGELDRLGSSGSPSGVSATTRDHSAADRDRSASASQEVAA</sequence>
<evidence type="ECO:0008006" key="4">
    <source>
        <dbReference type="Google" id="ProtNLM"/>
    </source>
</evidence>
<organism evidence="2 3">
    <name type="scientific">Agrococcus jejuensis</name>
    <dbReference type="NCBI Taxonomy" id="399736"/>
    <lineage>
        <taxon>Bacteria</taxon>
        <taxon>Bacillati</taxon>
        <taxon>Actinomycetota</taxon>
        <taxon>Actinomycetes</taxon>
        <taxon>Micrococcales</taxon>
        <taxon>Microbacteriaceae</taxon>
        <taxon>Agrococcus</taxon>
    </lineage>
</organism>